<sequence>MKNAITDIAQSRSILRTLGRRPDHKASGRFADIDASLSELLEDITLCERQGCRRERA</sequence>
<evidence type="ECO:0000313" key="1">
    <source>
        <dbReference type="EMBL" id="KAF3544902.1"/>
    </source>
</evidence>
<name>A0ABQ7C034_BRACR</name>
<dbReference type="Proteomes" id="UP000266723">
    <property type="component" value="Unassembled WGS sequence"/>
</dbReference>
<keyword evidence="2" id="KW-1185">Reference proteome</keyword>
<gene>
    <name evidence="1" type="ORF">DY000_02008080</name>
</gene>
<accession>A0ABQ7C034</accession>
<comment type="caution">
    <text evidence="1">The sequence shown here is derived from an EMBL/GenBank/DDBJ whole genome shotgun (WGS) entry which is preliminary data.</text>
</comment>
<organism evidence="1 2">
    <name type="scientific">Brassica cretica</name>
    <name type="common">Mustard</name>
    <dbReference type="NCBI Taxonomy" id="69181"/>
    <lineage>
        <taxon>Eukaryota</taxon>
        <taxon>Viridiplantae</taxon>
        <taxon>Streptophyta</taxon>
        <taxon>Embryophyta</taxon>
        <taxon>Tracheophyta</taxon>
        <taxon>Spermatophyta</taxon>
        <taxon>Magnoliopsida</taxon>
        <taxon>eudicotyledons</taxon>
        <taxon>Gunneridae</taxon>
        <taxon>Pentapetalae</taxon>
        <taxon>rosids</taxon>
        <taxon>malvids</taxon>
        <taxon>Brassicales</taxon>
        <taxon>Brassicaceae</taxon>
        <taxon>Brassiceae</taxon>
        <taxon>Brassica</taxon>
    </lineage>
</organism>
<reference evidence="1 2" key="1">
    <citation type="journal article" date="2020" name="BMC Genomics">
        <title>Intraspecific diversification of the crop wild relative Brassica cretica Lam. using demographic model selection.</title>
        <authorList>
            <person name="Kioukis A."/>
            <person name="Michalopoulou V.A."/>
            <person name="Briers L."/>
            <person name="Pirintsos S."/>
            <person name="Studholme D.J."/>
            <person name="Pavlidis P."/>
            <person name="Sarris P.F."/>
        </authorList>
    </citation>
    <scope>NUCLEOTIDE SEQUENCE [LARGE SCALE GENOMIC DNA]</scope>
    <source>
        <strain evidence="2">cv. PFS-1207/04</strain>
    </source>
</reference>
<dbReference type="EMBL" id="QGKV02000832">
    <property type="protein sequence ID" value="KAF3544902.1"/>
    <property type="molecule type" value="Genomic_DNA"/>
</dbReference>
<evidence type="ECO:0000313" key="2">
    <source>
        <dbReference type="Proteomes" id="UP000266723"/>
    </source>
</evidence>
<protein>
    <submittedName>
        <fullName evidence="1">Uncharacterized protein</fullName>
    </submittedName>
</protein>
<proteinExistence type="predicted"/>